<keyword evidence="1" id="KW-0732">Signal</keyword>
<dbReference type="Proteomes" id="UP000189177">
    <property type="component" value="Unassembled WGS sequence"/>
</dbReference>
<evidence type="ECO:0008006" key="4">
    <source>
        <dbReference type="Google" id="ProtNLM"/>
    </source>
</evidence>
<protein>
    <recommendedName>
        <fullName evidence="4">Heme-binding protein</fullName>
    </recommendedName>
</protein>
<evidence type="ECO:0000313" key="2">
    <source>
        <dbReference type="EMBL" id="OOC09068.1"/>
    </source>
</evidence>
<gene>
    <name evidence="2" type="ORF">B1A74_12915</name>
</gene>
<accession>A0A1V2ZVB6</accession>
<dbReference type="PANTHER" id="PTHR34309:SF10">
    <property type="entry name" value="SLR1406 PROTEIN"/>
    <property type="match status" value="1"/>
</dbReference>
<evidence type="ECO:0000313" key="3">
    <source>
        <dbReference type="Proteomes" id="UP000189177"/>
    </source>
</evidence>
<dbReference type="EMBL" id="MUZR01000065">
    <property type="protein sequence ID" value="OOC09068.1"/>
    <property type="molecule type" value="Genomic_DNA"/>
</dbReference>
<dbReference type="InterPro" id="IPR005624">
    <property type="entry name" value="PduO/GlcC-like"/>
</dbReference>
<dbReference type="STRING" id="252474.B1A74_12915"/>
<feature type="signal peptide" evidence="1">
    <location>
        <begin position="1"/>
        <end position="24"/>
    </location>
</feature>
<proteinExistence type="predicted"/>
<dbReference type="AlphaFoldDB" id="A0A1V2ZVB6"/>
<dbReference type="Pfam" id="PF03928">
    <property type="entry name" value="HbpS-like"/>
    <property type="match status" value="1"/>
</dbReference>
<sequence>MTRSIGAALATGALMALAAAPLHADSATFNTPSLTPEIATKAVEAAVDACRDRNAQVTAAVVDRFGTTQALKRDRFAGPHTVGTAQSKAWTAVSFRTDTLELRDDAFPGEVSYGIQHLPNVTILGGGAQVTSDGRIVAGIGVSGSPSGDVDHQCAMDAIDAIQDDLL</sequence>
<feature type="chain" id="PRO_5013205887" description="Heme-binding protein" evidence="1">
    <location>
        <begin position="25"/>
        <end position="167"/>
    </location>
</feature>
<keyword evidence="3" id="KW-1185">Reference proteome</keyword>
<dbReference type="PANTHER" id="PTHR34309">
    <property type="entry name" value="SLR1406 PROTEIN"/>
    <property type="match status" value="1"/>
</dbReference>
<name>A0A1V2ZVB6_9GAMM</name>
<dbReference type="RefSeq" id="WP_077244866.1">
    <property type="nucleotide sequence ID" value="NZ_MUZR01000065.1"/>
</dbReference>
<reference evidence="2 3" key="1">
    <citation type="submission" date="2017-02" db="EMBL/GenBank/DDBJ databases">
        <title>Genomic diversity within the haloalkaliphilic genus Thioalkalivibrio.</title>
        <authorList>
            <person name="Ahn A.-C."/>
            <person name="Meier-Kolthoff J."/>
            <person name="Overmars L."/>
            <person name="Richter M."/>
            <person name="Woyke T."/>
            <person name="Sorokin D.Y."/>
            <person name="Muyzer G."/>
        </authorList>
    </citation>
    <scope>NUCLEOTIDE SEQUENCE [LARGE SCALE GENOMIC DNA]</scope>
    <source>
        <strain evidence="2 3">HL17</strain>
    </source>
</reference>
<comment type="caution">
    <text evidence="2">The sequence shown here is derived from an EMBL/GenBank/DDBJ whole genome shotgun (WGS) entry which is preliminary data.</text>
</comment>
<organism evidence="2 3">
    <name type="scientific">Thioalkalivibrio halophilus</name>
    <dbReference type="NCBI Taxonomy" id="252474"/>
    <lineage>
        <taxon>Bacteria</taxon>
        <taxon>Pseudomonadati</taxon>
        <taxon>Pseudomonadota</taxon>
        <taxon>Gammaproteobacteria</taxon>
        <taxon>Chromatiales</taxon>
        <taxon>Ectothiorhodospiraceae</taxon>
        <taxon>Thioalkalivibrio</taxon>
    </lineage>
</organism>
<dbReference type="InterPro" id="IPR038084">
    <property type="entry name" value="PduO/GlcC-like_sf"/>
</dbReference>
<dbReference type="InterPro" id="IPR052517">
    <property type="entry name" value="GlcG_carb_metab_protein"/>
</dbReference>
<evidence type="ECO:0000256" key="1">
    <source>
        <dbReference type="SAM" id="SignalP"/>
    </source>
</evidence>
<dbReference type="OrthoDB" id="7020894at2"/>
<dbReference type="Gene3D" id="3.30.450.150">
    <property type="entry name" value="Haem-degrading domain"/>
    <property type="match status" value="1"/>
</dbReference>
<dbReference type="SUPFAM" id="SSF143744">
    <property type="entry name" value="GlcG-like"/>
    <property type="match status" value="1"/>
</dbReference>